<dbReference type="InterPro" id="IPR008979">
    <property type="entry name" value="Galactose-bd-like_sf"/>
</dbReference>
<dbReference type="InterPro" id="IPR013736">
    <property type="entry name" value="Xaa-Pro_dipept_C"/>
</dbReference>
<organism evidence="3 4">
    <name type="scientific">Penicillium daleae</name>
    <dbReference type="NCBI Taxonomy" id="63821"/>
    <lineage>
        <taxon>Eukaryota</taxon>
        <taxon>Fungi</taxon>
        <taxon>Dikarya</taxon>
        <taxon>Ascomycota</taxon>
        <taxon>Pezizomycotina</taxon>
        <taxon>Eurotiomycetes</taxon>
        <taxon>Eurotiomycetidae</taxon>
        <taxon>Eurotiales</taxon>
        <taxon>Aspergillaceae</taxon>
        <taxon>Penicillium</taxon>
    </lineage>
</organism>
<keyword evidence="4" id="KW-1185">Reference proteome</keyword>
<evidence type="ECO:0000313" key="4">
    <source>
        <dbReference type="Proteomes" id="UP001213681"/>
    </source>
</evidence>
<keyword evidence="1" id="KW-0378">Hydrolase</keyword>
<dbReference type="InterPro" id="IPR000383">
    <property type="entry name" value="Xaa-Pro-like_dom"/>
</dbReference>
<dbReference type="SUPFAM" id="SSF53474">
    <property type="entry name" value="alpha/beta-Hydrolases"/>
    <property type="match status" value="1"/>
</dbReference>
<dbReference type="InterPro" id="IPR050585">
    <property type="entry name" value="Xaa-Pro_dipeptidyl-ppase/CocE"/>
</dbReference>
<comment type="caution">
    <text evidence="3">The sequence shown here is derived from an EMBL/GenBank/DDBJ whole genome shotgun (WGS) entry which is preliminary data.</text>
</comment>
<gene>
    <name evidence="3" type="ORF">N7458_010221</name>
</gene>
<reference evidence="3" key="1">
    <citation type="submission" date="2022-12" db="EMBL/GenBank/DDBJ databases">
        <authorList>
            <person name="Petersen C."/>
        </authorList>
    </citation>
    <scope>NUCLEOTIDE SEQUENCE</scope>
    <source>
        <strain evidence="3">IBT 16125</strain>
    </source>
</reference>
<dbReference type="Gene3D" id="1.10.3020.20">
    <property type="match status" value="1"/>
</dbReference>
<protein>
    <recommendedName>
        <fullName evidence="2">Xaa-Pro dipeptidyl-peptidase C-terminal domain-containing protein</fullName>
    </recommendedName>
</protein>
<accession>A0AAD6BZV3</accession>
<dbReference type="PANTHER" id="PTHR43056:SF10">
    <property type="entry name" value="COCE_NOND FAMILY, PUTATIVE (AFU_ORTHOLOGUE AFUA_7G00600)-RELATED"/>
    <property type="match status" value="1"/>
</dbReference>
<dbReference type="GO" id="GO:0017000">
    <property type="term" value="P:antibiotic biosynthetic process"/>
    <property type="evidence" value="ECO:0007669"/>
    <property type="project" value="UniProtKB-ARBA"/>
</dbReference>
<dbReference type="RefSeq" id="XP_056762452.1">
    <property type="nucleotide sequence ID" value="XM_056913603.1"/>
</dbReference>
<dbReference type="AlphaFoldDB" id="A0AAD6BZV3"/>
<evidence type="ECO:0000256" key="1">
    <source>
        <dbReference type="ARBA" id="ARBA00022801"/>
    </source>
</evidence>
<feature type="domain" description="Xaa-Pro dipeptidyl-peptidase C-terminal" evidence="2">
    <location>
        <begin position="318"/>
        <end position="586"/>
    </location>
</feature>
<dbReference type="InterPro" id="IPR005674">
    <property type="entry name" value="CocE/Ser_esterase"/>
</dbReference>
<evidence type="ECO:0000259" key="2">
    <source>
        <dbReference type="SMART" id="SM00939"/>
    </source>
</evidence>
<dbReference type="GO" id="GO:0008239">
    <property type="term" value="F:dipeptidyl-peptidase activity"/>
    <property type="evidence" value="ECO:0007669"/>
    <property type="project" value="InterPro"/>
</dbReference>
<dbReference type="SUPFAM" id="SSF49785">
    <property type="entry name" value="Galactose-binding domain-like"/>
    <property type="match status" value="1"/>
</dbReference>
<dbReference type="Pfam" id="PF08530">
    <property type="entry name" value="PepX_C"/>
    <property type="match status" value="1"/>
</dbReference>
<proteinExistence type="predicted"/>
<reference evidence="3" key="2">
    <citation type="journal article" date="2023" name="IMA Fungus">
        <title>Comparative genomic study of the Penicillium genus elucidates a diverse pangenome and 15 lateral gene transfer events.</title>
        <authorList>
            <person name="Petersen C."/>
            <person name="Sorensen T."/>
            <person name="Nielsen M.R."/>
            <person name="Sondergaard T.E."/>
            <person name="Sorensen J.L."/>
            <person name="Fitzpatrick D.A."/>
            <person name="Frisvad J.C."/>
            <person name="Nielsen K.L."/>
        </authorList>
    </citation>
    <scope>NUCLEOTIDE SEQUENCE</scope>
    <source>
        <strain evidence="3">IBT 16125</strain>
    </source>
</reference>
<evidence type="ECO:0000313" key="3">
    <source>
        <dbReference type="EMBL" id="KAJ5439223.1"/>
    </source>
</evidence>
<name>A0AAD6BZV3_9EURO</name>
<dbReference type="NCBIfam" id="TIGR00976">
    <property type="entry name" value="CocE_NonD"/>
    <property type="match status" value="1"/>
</dbReference>
<dbReference type="Gene3D" id="3.40.50.1820">
    <property type="entry name" value="alpha/beta hydrolase"/>
    <property type="match status" value="1"/>
</dbReference>
<dbReference type="Pfam" id="PF02129">
    <property type="entry name" value="Peptidase_S15"/>
    <property type="match status" value="1"/>
</dbReference>
<dbReference type="EMBL" id="JAPVEA010000008">
    <property type="protein sequence ID" value="KAJ5439223.1"/>
    <property type="molecule type" value="Genomic_DNA"/>
</dbReference>
<dbReference type="PANTHER" id="PTHR43056">
    <property type="entry name" value="PEPTIDASE S9 PROLYL OLIGOPEPTIDASE"/>
    <property type="match status" value="1"/>
</dbReference>
<dbReference type="GO" id="GO:0072330">
    <property type="term" value="P:monocarboxylic acid biosynthetic process"/>
    <property type="evidence" value="ECO:0007669"/>
    <property type="project" value="UniProtKB-ARBA"/>
</dbReference>
<dbReference type="Gene3D" id="2.60.120.260">
    <property type="entry name" value="Galactose-binding domain-like"/>
    <property type="match status" value="1"/>
</dbReference>
<dbReference type="SMART" id="SM00939">
    <property type="entry name" value="PepX_C"/>
    <property type="match status" value="1"/>
</dbReference>
<dbReference type="InterPro" id="IPR029058">
    <property type="entry name" value="AB_hydrolase_fold"/>
</dbReference>
<dbReference type="Proteomes" id="UP001213681">
    <property type="component" value="Unassembled WGS sequence"/>
</dbReference>
<sequence length="593" mass="66730">MPNQQRDIQTIDAASFPYIFEQNVSIPLGNGGVVRCNVYKPKTASMENKFPVLMTYGPYGKDVPYKRFNPKSFSEVDSAHQTEHSAWETPTPVFWTNHGYVVVRADEIGTGQSPGVLDVKSATSIDGFCDVIEWAAQQPWSTGKVGLLGVSYYAATQWQVAARQPSGLAAIVPWEGFSDAYSESLRHGGILSNKFFDMWYARQVAPNQYGLPGRAARNWGPDTIEGDLTADELNANRHRAALNEQRYRDDEQLAALNFNLEDITVPILSVANLGGSLLHLRGNVNGYLWAGSEFKYLRFIVGRHDLPFYYPEEVEVQRSFLDAWLRDEDRDGWTTKGALPPVDLILRKGNVGYNNPAAERTFARRKESEWPLARTNYTPFYLTADRGLQPVLPDQPLPRKLSYRALGEDRPSDTLTFMSSPFESDTEITGHIVAHLHVSISRDRWGNSPSDLDLFITIRHLSSSGEEVLYTGSAGESVPVTRGWLRVSLRKTNPQHPRHRSWLPYRDYYFTDVLPVVPNEVYPVDVEIWPTNVVIESGDRLILEVSSGDTAGTGFWGHDDPIDRSEKVFKGQNCLHFGPDYVNYISLPLIPPN</sequence>
<dbReference type="GeneID" id="81603846"/>